<dbReference type="PATRIC" id="fig|1307.472.peg.1976"/>
<dbReference type="SUPFAM" id="SSF53067">
    <property type="entry name" value="Actin-like ATPase domain"/>
    <property type="match status" value="1"/>
</dbReference>
<evidence type="ECO:0000313" key="2">
    <source>
        <dbReference type="EMBL" id="CYX70895.1"/>
    </source>
</evidence>
<dbReference type="Pfam" id="PF00480">
    <property type="entry name" value="ROK"/>
    <property type="match status" value="1"/>
</dbReference>
<evidence type="ECO:0000256" key="1">
    <source>
        <dbReference type="ARBA" id="ARBA00006479"/>
    </source>
</evidence>
<evidence type="ECO:0000313" key="3">
    <source>
        <dbReference type="Proteomes" id="UP000075182"/>
    </source>
</evidence>
<keyword evidence="2" id="KW-0418">Kinase</keyword>
<dbReference type="AlphaFoldDB" id="A0A0M9FI30"/>
<dbReference type="EC" id="2.7.1.60" evidence="2"/>
<accession>A0A0M9FI30</accession>
<dbReference type="PANTHER" id="PTHR18964:SF149">
    <property type="entry name" value="BIFUNCTIONAL UDP-N-ACETYLGLUCOSAMINE 2-EPIMERASE_N-ACETYLMANNOSAMINE KINASE"/>
    <property type="match status" value="1"/>
</dbReference>
<dbReference type="Gene3D" id="3.30.420.40">
    <property type="match status" value="2"/>
</dbReference>
<dbReference type="EMBL" id="FIMD01000008">
    <property type="protein sequence ID" value="CYX70895.1"/>
    <property type="molecule type" value="Genomic_DNA"/>
</dbReference>
<dbReference type="Proteomes" id="UP000075182">
    <property type="component" value="Unassembled WGS sequence"/>
</dbReference>
<keyword evidence="2" id="KW-0808">Transferase</keyword>
<gene>
    <name evidence="2" type="primary">nanK</name>
    <name evidence="2" type="ORF">ERS132536_01238</name>
</gene>
<protein>
    <submittedName>
        <fullName evidence="2">Glucokinase</fullName>
        <ecNumber evidence="2">2.7.1.60</ecNumber>
    </submittedName>
</protein>
<reference evidence="2 3" key="1">
    <citation type="submission" date="2016-02" db="EMBL/GenBank/DDBJ databases">
        <authorList>
            <consortium name="Pathogen Informatics"/>
        </authorList>
    </citation>
    <scope>NUCLEOTIDE SEQUENCE [LARGE SCALE GENOMIC DNA]</scope>
    <source>
        <strain evidence="2 3">SS999</strain>
    </source>
</reference>
<name>A0A0M9FI30_STRSU</name>
<dbReference type="PANTHER" id="PTHR18964">
    <property type="entry name" value="ROK (REPRESSOR, ORF, KINASE) FAMILY"/>
    <property type="match status" value="1"/>
</dbReference>
<dbReference type="InterPro" id="IPR000600">
    <property type="entry name" value="ROK"/>
</dbReference>
<organism evidence="2 3">
    <name type="scientific">Streptococcus suis</name>
    <dbReference type="NCBI Taxonomy" id="1307"/>
    <lineage>
        <taxon>Bacteria</taxon>
        <taxon>Bacillati</taxon>
        <taxon>Bacillota</taxon>
        <taxon>Bacilli</taxon>
        <taxon>Lactobacillales</taxon>
        <taxon>Streptococcaceae</taxon>
        <taxon>Streptococcus</taxon>
    </lineage>
</organism>
<dbReference type="InterPro" id="IPR043129">
    <property type="entry name" value="ATPase_NBD"/>
</dbReference>
<sequence>MKKQYAVGVDIGGTKVAVGLVDSNGTVDMSLRVPSQVDSAESLFRCVCSAIDDLLSSQGLTIQKIKGIGIGLPGKVDVENGVAVFQNNIPWKNFPVVARFKEVYGDLPIKIDNDVKVAAYAEYRLLDLDSSDMFGYITISTGIAATNIINNSILRGSGFAGEIGFMPVQSFGRTSGLELACSGPAIELQGKQMYGVETISTKDVFENWRAGDRTAKAIIENACTGIAQAIQNMVCFLDPKVIVLGGSVALHNLDFVEEFKEELKLYLHKEQEHILNNILVSKIEGNNGIIGSAFLVQ</sequence>
<dbReference type="GO" id="GO:0009384">
    <property type="term" value="F:N-acylmannosamine kinase activity"/>
    <property type="evidence" value="ECO:0007669"/>
    <property type="project" value="UniProtKB-EC"/>
</dbReference>
<comment type="similarity">
    <text evidence="1">Belongs to the ROK (NagC/XylR) family.</text>
</comment>
<dbReference type="RefSeq" id="WP_024394489.1">
    <property type="nucleotide sequence ID" value="NZ_BDMJ01000037.1"/>
</dbReference>
<proteinExistence type="inferred from homology"/>